<evidence type="ECO:0000313" key="2">
    <source>
        <dbReference type="EMBL" id="KAL3790812.1"/>
    </source>
</evidence>
<keyword evidence="3" id="KW-1185">Reference proteome</keyword>
<feature type="compositionally biased region" description="Low complexity" evidence="1">
    <location>
        <begin position="60"/>
        <end position="75"/>
    </location>
</feature>
<protein>
    <submittedName>
        <fullName evidence="2">Uncharacterized protein</fullName>
    </submittedName>
</protein>
<evidence type="ECO:0000313" key="3">
    <source>
        <dbReference type="Proteomes" id="UP001516023"/>
    </source>
</evidence>
<dbReference type="Proteomes" id="UP001516023">
    <property type="component" value="Unassembled WGS sequence"/>
</dbReference>
<reference evidence="2 3" key="1">
    <citation type="journal article" date="2020" name="G3 (Bethesda)">
        <title>Improved Reference Genome for Cyclotella cryptica CCMP332, a Model for Cell Wall Morphogenesis, Salinity Adaptation, and Lipid Production in Diatoms (Bacillariophyta).</title>
        <authorList>
            <person name="Roberts W.R."/>
            <person name="Downey K.M."/>
            <person name="Ruck E.C."/>
            <person name="Traller J.C."/>
            <person name="Alverson A.J."/>
        </authorList>
    </citation>
    <scope>NUCLEOTIDE SEQUENCE [LARGE SCALE GENOMIC DNA]</scope>
    <source>
        <strain evidence="2 3">CCMP332</strain>
    </source>
</reference>
<accession>A0ABD3PS69</accession>
<organism evidence="2 3">
    <name type="scientific">Cyclotella cryptica</name>
    <dbReference type="NCBI Taxonomy" id="29204"/>
    <lineage>
        <taxon>Eukaryota</taxon>
        <taxon>Sar</taxon>
        <taxon>Stramenopiles</taxon>
        <taxon>Ochrophyta</taxon>
        <taxon>Bacillariophyta</taxon>
        <taxon>Coscinodiscophyceae</taxon>
        <taxon>Thalassiosirophycidae</taxon>
        <taxon>Stephanodiscales</taxon>
        <taxon>Stephanodiscaceae</taxon>
        <taxon>Cyclotella</taxon>
    </lineage>
</organism>
<feature type="region of interest" description="Disordered" evidence="1">
    <location>
        <begin position="1"/>
        <end position="100"/>
    </location>
</feature>
<feature type="compositionally biased region" description="Basic residues" evidence="1">
    <location>
        <begin position="91"/>
        <end position="100"/>
    </location>
</feature>
<name>A0ABD3PS69_9STRA</name>
<feature type="compositionally biased region" description="Low complexity" evidence="1">
    <location>
        <begin position="1"/>
        <end position="32"/>
    </location>
</feature>
<dbReference type="AlphaFoldDB" id="A0ABD3PS69"/>
<dbReference type="EMBL" id="JABMIG020000122">
    <property type="protein sequence ID" value="KAL3790812.1"/>
    <property type="molecule type" value="Genomic_DNA"/>
</dbReference>
<evidence type="ECO:0000256" key="1">
    <source>
        <dbReference type="SAM" id="MobiDB-lite"/>
    </source>
</evidence>
<gene>
    <name evidence="2" type="ORF">HJC23_004713</name>
</gene>
<comment type="caution">
    <text evidence="2">The sequence shown here is derived from an EMBL/GenBank/DDBJ whole genome shotgun (WGS) entry which is preliminary data.</text>
</comment>
<sequence>MTATSISTASALPSASSAPQPSAPSLPTASSTNLTSPSKTGKKRGRPTSSKSPAAPVGMASASAGNASSVSPVPATGTIATGSALSIGKMGGKKRAKKSS</sequence>
<proteinExistence type="predicted"/>